<gene>
    <name evidence="3" type="ORF">SLEP1_g24347</name>
</gene>
<proteinExistence type="inferred from homology"/>
<keyword evidence="4" id="KW-1185">Reference proteome</keyword>
<organism evidence="3 4">
    <name type="scientific">Rubroshorea leprosula</name>
    <dbReference type="NCBI Taxonomy" id="152421"/>
    <lineage>
        <taxon>Eukaryota</taxon>
        <taxon>Viridiplantae</taxon>
        <taxon>Streptophyta</taxon>
        <taxon>Embryophyta</taxon>
        <taxon>Tracheophyta</taxon>
        <taxon>Spermatophyta</taxon>
        <taxon>Magnoliopsida</taxon>
        <taxon>eudicotyledons</taxon>
        <taxon>Gunneridae</taxon>
        <taxon>Pentapetalae</taxon>
        <taxon>rosids</taxon>
        <taxon>malvids</taxon>
        <taxon>Malvales</taxon>
        <taxon>Dipterocarpaceae</taxon>
        <taxon>Rubroshorea</taxon>
    </lineage>
</organism>
<dbReference type="Pfam" id="PF04938">
    <property type="entry name" value="SIP1"/>
    <property type="match status" value="1"/>
</dbReference>
<evidence type="ECO:0000313" key="4">
    <source>
        <dbReference type="Proteomes" id="UP001054252"/>
    </source>
</evidence>
<name>A0AAV5JRF6_9ROSI</name>
<dbReference type="AlphaFoldDB" id="A0AAV5JRF6"/>
<feature type="domain" description="DUF4283" evidence="2">
    <location>
        <begin position="26"/>
        <end position="109"/>
    </location>
</feature>
<dbReference type="PANTHER" id="PTHR12794:SF0">
    <property type="entry name" value="GEM-ASSOCIATED PROTEIN 2"/>
    <property type="match status" value="1"/>
</dbReference>
<dbReference type="InterPro" id="IPR035426">
    <property type="entry name" value="Gemin2/Brr1"/>
</dbReference>
<dbReference type="Proteomes" id="UP001054252">
    <property type="component" value="Unassembled WGS sequence"/>
</dbReference>
<sequence length="540" mass="61245">MMKLRYIKPEYPSAVTFSEEETNEGAEQWKHSLVGYTVGAKPGFMSISNYVSNAWKEFQLPKVYQLKDGVYLFKFDIEEAMKEVLERRWTVVDKFPLVLQQWSPYLDINELPPVESVPIHRTVNGHIEDMGINSCLKSTVLKRPTKKMYSREEMEALRFVDTVEQKKLWSKICAGLEAAVMSEYDNLAKSKHQKGIYLDFDPRQCLGRKEEAPAIPWEYFGNRDSVLENLEGCETERVDPSDHTCTNDVGEDSFAAVGDCSEDDDSDEDYDSILKPAFLVEGEPNFDAGPAQDGLEYLRRVRWEAAQLPNVKVVKLEKWKIDKVQSIYMPQIPEIASCPDPLLPLKQWEDEFLSDFLELRQVILHLEDTSNNISGKLQPVFVKSSSCQHPVSVTDERYNNLTTDKVNSCQSSLSSATNRTMSPFHEDLSSSETTVGDGSNDYPTLSVIQKLDFVARVSMLRKRISLFETMANLSKKDCAWLFALCAAIDTPLDADTCASLRSLLRKCASLRAEKTNVDDEVIMLNILATISGRYFGQSES</sequence>
<evidence type="ECO:0000313" key="3">
    <source>
        <dbReference type="EMBL" id="GKV13320.1"/>
    </source>
</evidence>
<dbReference type="InterPro" id="IPR025558">
    <property type="entry name" value="DUF4283"/>
</dbReference>
<comment type="caution">
    <text evidence="3">The sequence shown here is derived from an EMBL/GenBank/DDBJ whole genome shotgun (WGS) entry which is preliminary data.</text>
</comment>
<dbReference type="Gene3D" id="1.20.58.1070">
    <property type="match status" value="1"/>
</dbReference>
<dbReference type="GO" id="GO:0000387">
    <property type="term" value="P:spliceosomal snRNP assembly"/>
    <property type="evidence" value="ECO:0007669"/>
    <property type="project" value="InterPro"/>
</dbReference>
<reference evidence="3 4" key="1">
    <citation type="journal article" date="2021" name="Commun. Biol.">
        <title>The genome of Shorea leprosula (Dipterocarpaceae) highlights the ecological relevance of drought in aseasonal tropical rainforests.</title>
        <authorList>
            <person name="Ng K.K.S."/>
            <person name="Kobayashi M.J."/>
            <person name="Fawcett J.A."/>
            <person name="Hatakeyama M."/>
            <person name="Paape T."/>
            <person name="Ng C.H."/>
            <person name="Ang C.C."/>
            <person name="Tnah L.H."/>
            <person name="Lee C.T."/>
            <person name="Nishiyama T."/>
            <person name="Sese J."/>
            <person name="O'Brien M.J."/>
            <person name="Copetti D."/>
            <person name="Mohd Noor M.I."/>
            <person name="Ong R.C."/>
            <person name="Putra M."/>
            <person name="Sireger I.Z."/>
            <person name="Indrioko S."/>
            <person name="Kosugi Y."/>
            <person name="Izuno A."/>
            <person name="Isagi Y."/>
            <person name="Lee S.L."/>
            <person name="Shimizu K.K."/>
        </authorList>
    </citation>
    <scope>NUCLEOTIDE SEQUENCE [LARGE SCALE GENOMIC DNA]</scope>
    <source>
        <strain evidence="3">214</strain>
    </source>
</reference>
<dbReference type="EMBL" id="BPVZ01000038">
    <property type="protein sequence ID" value="GKV13320.1"/>
    <property type="molecule type" value="Genomic_DNA"/>
</dbReference>
<evidence type="ECO:0000259" key="2">
    <source>
        <dbReference type="Pfam" id="PF14111"/>
    </source>
</evidence>
<dbReference type="GO" id="GO:0032797">
    <property type="term" value="C:SMN complex"/>
    <property type="evidence" value="ECO:0007669"/>
    <property type="project" value="TreeGrafter"/>
</dbReference>
<accession>A0AAV5JRF6</accession>
<comment type="similarity">
    <text evidence="1">Belongs to the gemin-2 family.</text>
</comment>
<protein>
    <recommendedName>
        <fullName evidence="2">DUF4283 domain-containing protein</fullName>
    </recommendedName>
</protein>
<dbReference type="Pfam" id="PF14111">
    <property type="entry name" value="DUF4283"/>
    <property type="match status" value="1"/>
</dbReference>
<dbReference type="GO" id="GO:0005634">
    <property type="term" value="C:nucleus"/>
    <property type="evidence" value="ECO:0007669"/>
    <property type="project" value="TreeGrafter"/>
</dbReference>
<dbReference type="PANTHER" id="PTHR12794">
    <property type="entry name" value="GEMIN2"/>
    <property type="match status" value="1"/>
</dbReference>
<evidence type="ECO:0000256" key="1">
    <source>
        <dbReference type="ARBA" id="ARBA00025758"/>
    </source>
</evidence>